<proteinExistence type="predicted"/>
<name>A0A0T5NS21_9RHOB</name>
<dbReference type="InterPro" id="IPR037523">
    <property type="entry name" value="VOC_core"/>
</dbReference>
<evidence type="ECO:0000259" key="1">
    <source>
        <dbReference type="PROSITE" id="PS51819"/>
    </source>
</evidence>
<reference evidence="2 3" key="1">
    <citation type="submission" date="2015-04" db="EMBL/GenBank/DDBJ databases">
        <title>The draft genome sequence of Roseovarius sp.R12b.</title>
        <authorList>
            <person name="Li G."/>
            <person name="Lai Q."/>
            <person name="Shao Z."/>
            <person name="Yan P."/>
        </authorList>
    </citation>
    <scope>NUCLEOTIDE SEQUENCE [LARGE SCALE GENOMIC DNA]</scope>
    <source>
        <strain evidence="2 3">R12B</strain>
    </source>
</reference>
<dbReference type="PROSITE" id="PS51819">
    <property type="entry name" value="VOC"/>
    <property type="match status" value="1"/>
</dbReference>
<evidence type="ECO:0000313" key="2">
    <source>
        <dbReference type="EMBL" id="KRS11423.1"/>
    </source>
</evidence>
<dbReference type="InterPro" id="IPR029068">
    <property type="entry name" value="Glyas_Bleomycin-R_OHBP_Dase"/>
</dbReference>
<dbReference type="SUPFAM" id="SSF54593">
    <property type="entry name" value="Glyoxalase/Bleomycin resistance protein/Dihydroxybiphenyl dioxygenase"/>
    <property type="match status" value="1"/>
</dbReference>
<dbReference type="AlphaFoldDB" id="A0A0T5NS21"/>
<dbReference type="Proteomes" id="UP000051295">
    <property type="component" value="Unassembled WGS sequence"/>
</dbReference>
<sequence>MPDKPRLVGVNHIVLEVGDLEAALEFWRAIFDFELRGRGDGHAFLDMGDQFIGLFEDKTQPRDEHRHFGLVVDDRSRVRDLARAAGAEVMETDFLDLRDPWGNRIQVVEYADLQFSKTDAVLRGMGLDLKKSQSAKQELQDKGMG</sequence>
<dbReference type="STRING" id="1641875.XM53_15830"/>
<gene>
    <name evidence="2" type="ORF">XM53_15830</name>
</gene>
<evidence type="ECO:0000313" key="3">
    <source>
        <dbReference type="Proteomes" id="UP000051295"/>
    </source>
</evidence>
<dbReference type="Gene3D" id="3.10.180.10">
    <property type="entry name" value="2,3-Dihydroxybiphenyl 1,2-Dioxygenase, domain 1"/>
    <property type="match status" value="1"/>
</dbReference>
<dbReference type="RefSeq" id="WP_057795062.1">
    <property type="nucleotide sequence ID" value="NZ_LAXJ01000019.1"/>
</dbReference>
<dbReference type="EMBL" id="LAXJ01000019">
    <property type="protein sequence ID" value="KRS11423.1"/>
    <property type="molecule type" value="Genomic_DNA"/>
</dbReference>
<dbReference type="InterPro" id="IPR004360">
    <property type="entry name" value="Glyas_Fos-R_dOase_dom"/>
</dbReference>
<dbReference type="Pfam" id="PF00903">
    <property type="entry name" value="Glyoxalase"/>
    <property type="match status" value="1"/>
</dbReference>
<organism evidence="2 3">
    <name type="scientific">Roseovarius atlanticus</name>
    <dbReference type="NCBI Taxonomy" id="1641875"/>
    <lineage>
        <taxon>Bacteria</taxon>
        <taxon>Pseudomonadati</taxon>
        <taxon>Pseudomonadota</taxon>
        <taxon>Alphaproteobacteria</taxon>
        <taxon>Rhodobacterales</taxon>
        <taxon>Roseobacteraceae</taxon>
        <taxon>Roseovarius</taxon>
    </lineage>
</organism>
<dbReference type="PATRIC" id="fig|1641875.4.peg.980"/>
<keyword evidence="2" id="KW-0560">Oxidoreductase</keyword>
<keyword evidence="3" id="KW-1185">Reference proteome</keyword>
<comment type="caution">
    <text evidence="2">The sequence shown here is derived from an EMBL/GenBank/DDBJ whole genome shotgun (WGS) entry which is preliminary data.</text>
</comment>
<dbReference type="CDD" id="cd06587">
    <property type="entry name" value="VOC"/>
    <property type="match status" value="1"/>
</dbReference>
<keyword evidence="2" id="KW-0223">Dioxygenase</keyword>
<dbReference type="OrthoDB" id="9798430at2"/>
<accession>A0A0T5NS21</accession>
<protein>
    <submittedName>
        <fullName evidence="2">Extradiol dioxygenase</fullName>
    </submittedName>
</protein>
<feature type="domain" description="VOC" evidence="1">
    <location>
        <begin position="9"/>
        <end position="123"/>
    </location>
</feature>
<dbReference type="GO" id="GO:0051213">
    <property type="term" value="F:dioxygenase activity"/>
    <property type="evidence" value="ECO:0007669"/>
    <property type="project" value="UniProtKB-KW"/>
</dbReference>